<gene>
    <name evidence="1" type="ORF">LOK49_LG02G01166</name>
</gene>
<evidence type="ECO:0000313" key="1">
    <source>
        <dbReference type="EMBL" id="KAI8024701.1"/>
    </source>
</evidence>
<keyword evidence="2" id="KW-1185">Reference proteome</keyword>
<reference evidence="1 2" key="1">
    <citation type="journal article" date="2022" name="Plant J.">
        <title>Chromosome-level genome of Camellia lanceoleosa provides a valuable resource for understanding genome evolution and self-incompatibility.</title>
        <authorList>
            <person name="Gong W."/>
            <person name="Xiao S."/>
            <person name="Wang L."/>
            <person name="Liao Z."/>
            <person name="Chang Y."/>
            <person name="Mo W."/>
            <person name="Hu G."/>
            <person name="Li W."/>
            <person name="Zhao G."/>
            <person name="Zhu H."/>
            <person name="Hu X."/>
            <person name="Ji K."/>
            <person name="Xiang X."/>
            <person name="Song Q."/>
            <person name="Yuan D."/>
            <person name="Jin S."/>
            <person name="Zhang L."/>
        </authorList>
    </citation>
    <scope>NUCLEOTIDE SEQUENCE [LARGE SCALE GENOMIC DNA]</scope>
    <source>
        <strain evidence="1">SQ_2022a</strain>
    </source>
</reference>
<accession>A0ACC0IKQ3</accession>
<dbReference type="EMBL" id="CM045760">
    <property type="protein sequence ID" value="KAI8024701.1"/>
    <property type="molecule type" value="Genomic_DNA"/>
</dbReference>
<protein>
    <submittedName>
        <fullName evidence="1">Uncharacterized protein</fullName>
    </submittedName>
</protein>
<name>A0ACC0IKQ3_9ERIC</name>
<sequence length="364" mass="40249">MHLATIEKDDVQDVDTDATTETNTVVKSTRPQGIRKEREGNLSMHILPRILEEYLLTEYTPLLSGISDMDQSYILHNWVCSRHQQVFPAVIGIVQYTSNVSLSLFRFVAAVGRKLVVPNPDPRIHAPTVGKVLLKSRGFITDDYMFWVCVGALLGFSLLFNILFIAALTFLNPLSDSKSIVLDEDVGKKNKKSSGRMTSKGAMVSANQYLALRQLSGTSSLSRLKCRKLELDTCRIKLESLLRDSKCFRSSGIDLGLWQPRLEGEEYLSIVDEFKEAIHSRWPKAIVQTATVSKKRFYMFNDDMQGTAGVALAGLLGTVRAQGRPLTDFVNQKIVVVGAGSARLGVFNMAAQAISRMAGAEASP</sequence>
<dbReference type="Proteomes" id="UP001060215">
    <property type="component" value="Chromosome 3"/>
</dbReference>
<comment type="caution">
    <text evidence="1">The sequence shown here is derived from an EMBL/GenBank/DDBJ whole genome shotgun (WGS) entry which is preliminary data.</text>
</comment>
<proteinExistence type="predicted"/>
<organism evidence="1 2">
    <name type="scientific">Camellia lanceoleosa</name>
    <dbReference type="NCBI Taxonomy" id="1840588"/>
    <lineage>
        <taxon>Eukaryota</taxon>
        <taxon>Viridiplantae</taxon>
        <taxon>Streptophyta</taxon>
        <taxon>Embryophyta</taxon>
        <taxon>Tracheophyta</taxon>
        <taxon>Spermatophyta</taxon>
        <taxon>Magnoliopsida</taxon>
        <taxon>eudicotyledons</taxon>
        <taxon>Gunneridae</taxon>
        <taxon>Pentapetalae</taxon>
        <taxon>asterids</taxon>
        <taxon>Ericales</taxon>
        <taxon>Theaceae</taxon>
        <taxon>Camellia</taxon>
    </lineage>
</organism>
<evidence type="ECO:0000313" key="2">
    <source>
        <dbReference type="Proteomes" id="UP001060215"/>
    </source>
</evidence>